<reference evidence="1 2" key="1">
    <citation type="submission" date="2020-06" db="EMBL/GenBank/DDBJ databases">
        <title>Transcriptomic and genomic resources for Thalictrum thalictroides and T. hernandezii: Facilitating candidate gene discovery in an emerging model plant lineage.</title>
        <authorList>
            <person name="Arias T."/>
            <person name="Riano-Pachon D.M."/>
            <person name="Di Stilio V.S."/>
        </authorList>
    </citation>
    <scope>NUCLEOTIDE SEQUENCE [LARGE SCALE GENOMIC DNA]</scope>
    <source>
        <strain evidence="2">cv. WT478/WT964</strain>
        <tissue evidence="1">Leaves</tissue>
    </source>
</reference>
<dbReference type="EMBL" id="JABWDY010019323">
    <property type="protein sequence ID" value="KAF5194015.1"/>
    <property type="molecule type" value="Genomic_DNA"/>
</dbReference>
<evidence type="ECO:0000313" key="2">
    <source>
        <dbReference type="Proteomes" id="UP000554482"/>
    </source>
</evidence>
<organism evidence="1 2">
    <name type="scientific">Thalictrum thalictroides</name>
    <name type="common">Rue-anemone</name>
    <name type="synonym">Anemone thalictroides</name>
    <dbReference type="NCBI Taxonomy" id="46969"/>
    <lineage>
        <taxon>Eukaryota</taxon>
        <taxon>Viridiplantae</taxon>
        <taxon>Streptophyta</taxon>
        <taxon>Embryophyta</taxon>
        <taxon>Tracheophyta</taxon>
        <taxon>Spermatophyta</taxon>
        <taxon>Magnoliopsida</taxon>
        <taxon>Ranunculales</taxon>
        <taxon>Ranunculaceae</taxon>
        <taxon>Thalictroideae</taxon>
        <taxon>Thalictrum</taxon>
    </lineage>
</organism>
<sequence>MMRLTSKLKLVKAKLKEWSKVHFSRLSERTATAKDELHRIQKEIQQRPLDIVLAQLEIDATETFLELSKQEEASLFQKAKQKNVLLGDGNNSHFHRIVQGRKSRNTILSITDLQGNHMTDVNSVNAAFLSYYHHPLAEEHQG</sequence>
<comment type="caution">
    <text evidence="1">The sequence shown here is derived from an EMBL/GenBank/DDBJ whole genome shotgun (WGS) entry which is preliminary data.</text>
</comment>
<accession>A0A7J6WCA8</accession>
<proteinExistence type="predicted"/>
<gene>
    <name evidence="1" type="ORF">FRX31_016399</name>
</gene>
<protein>
    <submittedName>
        <fullName evidence="1">Uncharacterized protein</fullName>
    </submittedName>
</protein>
<keyword evidence="2" id="KW-1185">Reference proteome</keyword>
<dbReference type="AlphaFoldDB" id="A0A7J6WCA8"/>
<dbReference type="OrthoDB" id="1432089at2759"/>
<dbReference type="Proteomes" id="UP000554482">
    <property type="component" value="Unassembled WGS sequence"/>
</dbReference>
<name>A0A7J6WCA8_THATH</name>
<evidence type="ECO:0000313" key="1">
    <source>
        <dbReference type="EMBL" id="KAF5194015.1"/>
    </source>
</evidence>